<dbReference type="Gene3D" id="3.80.10.10">
    <property type="entry name" value="Ribonuclease Inhibitor"/>
    <property type="match status" value="2"/>
</dbReference>
<keyword evidence="11" id="KW-0175">Coiled coil</keyword>
<feature type="coiled-coil region" evidence="11">
    <location>
        <begin position="1065"/>
        <end position="1098"/>
    </location>
</feature>
<dbReference type="PROSITE" id="PS51450">
    <property type="entry name" value="LRR"/>
    <property type="match status" value="5"/>
</dbReference>
<feature type="compositionally biased region" description="Basic and acidic residues" evidence="12">
    <location>
        <begin position="1196"/>
        <end position="1217"/>
    </location>
</feature>
<feature type="compositionally biased region" description="Low complexity" evidence="12">
    <location>
        <begin position="336"/>
        <end position="352"/>
    </location>
</feature>
<dbReference type="GO" id="GO:0070840">
    <property type="term" value="F:dynein complex binding"/>
    <property type="evidence" value="ECO:0007669"/>
    <property type="project" value="TreeGrafter"/>
</dbReference>
<feature type="region of interest" description="Disordered" evidence="12">
    <location>
        <begin position="692"/>
        <end position="713"/>
    </location>
</feature>
<dbReference type="EMBL" id="GDHF01025695">
    <property type="protein sequence ID" value="JAI26619.1"/>
    <property type="molecule type" value="Transcribed_RNA"/>
</dbReference>
<evidence type="ECO:0000256" key="4">
    <source>
        <dbReference type="ARBA" id="ARBA00022614"/>
    </source>
</evidence>
<dbReference type="InterPro" id="IPR050576">
    <property type="entry name" value="Cilia_flagella_integrity"/>
</dbReference>
<comment type="subcellular location">
    <subcellularLocation>
        <location evidence="2">Cell projection</location>
        <location evidence="2">Cilium</location>
    </subcellularLocation>
</comment>
<dbReference type="SMART" id="SM00365">
    <property type="entry name" value="LRR_SD22"/>
    <property type="match status" value="3"/>
</dbReference>
<dbReference type="InterPro" id="IPR032675">
    <property type="entry name" value="LRR_dom_sf"/>
</dbReference>
<feature type="compositionally biased region" description="Basic and acidic residues" evidence="12">
    <location>
        <begin position="903"/>
        <end position="918"/>
    </location>
</feature>
<proteinExistence type="inferred from homology"/>
<keyword evidence="4" id="KW-0433">Leucine-rich repeat</keyword>
<feature type="compositionally biased region" description="Polar residues" evidence="12">
    <location>
        <begin position="1025"/>
        <end position="1036"/>
    </location>
</feature>
<feature type="region of interest" description="Disordered" evidence="12">
    <location>
        <begin position="1196"/>
        <end position="1222"/>
    </location>
</feature>
<evidence type="ECO:0000256" key="1">
    <source>
        <dbReference type="ARBA" id="ARBA00003843"/>
    </source>
</evidence>
<organism evidence="13">
    <name type="scientific">Bactrocera latifrons</name>
    <name type="common">Malaysian fruit fly</name>
    <name type="synonym">Chaetodacus latifrons</name>
    <dbReference type="NCBI Taxonomy" id="174628"/>
    <lineage>
        <taxon>Eukaryota</taxon>
        <taxon>Metazoa</taxon>
        <taxon>Ecdysozoa</taxon>
        <taxon>Arthropoda</taxon>
        <taxon>Hexapoda</taxon>
        <taxon>Insecta</taxon>
        <taxon>Pterygota</taxon>
        <taxon>Neoptera</taxon>
        <taxon>Endopterygota</taxon>
        <taxon>Diptera</taxon>
        <taxon>Brachycera</taxon>
        <taxon>Muscomorpha</taxon>
        <taxon>Tephritoidea</taxon>
        <taxon>Tephritidae</taxon>
        <taxon>Bactrocera</taxon>
        <taxon>Bactrocera</taxon>
    </lineage>
</organism>
<accession>A0A0K8UIV8</accession>
<evidence type="ECO:0000313" key="13">
    <source>
        <dbReference type="EMBL" id="JAI26619.1"/>
    </source>
</evidence>
<evidence type="ECO:0000256" key="5">
    <source>
        <dbReference type="ARBA" id="ARBA00022737"/>
    </source>
</evidence>
<evidence type="ECO:0000256" key="3">
    <source>
        <dbReference type="ARBA" id="ARBA00006453"/>
    </source>
</evidence>
<feature type="coiled-coil region" evidence="11">
    <location>
        <begin position="772"/>
        <end position="806"/>
    </location>
</feature>
<evidence type="ECO:0000256" key="10">
    <source>
        <dbReference type="ARBA" id="ARBA00031862"/>
    </source>
</evidence>
<evidence type="ECO:0000256" key="12">
    <source>
        <dbReference type="SAM" id="MobiDB-lite"/>
    </source>
</evidence>
<dbReference type="SUPFAM" id="SSF52075">
    <property type="entry name" value="Outer arm dynein light chain 1"/>
    <property type="match status" value="1"/>
</dbReference>
<dbReference type="GO" id="GO:0035082">
    <property type="term" value="P:axoneme assembly"/>
    <property type="evidence" value="ECO:0007669"/>
    <property type="project" value="TreeGrafter"/>
</dbReference>
<keyword evidence="5" id="KW-0677">Repeat</keyword>
<feature type="compositionally biased region" description="Basic and acidic residues" evidence="12">
    <location>
        <begin position="1482"/>
        <end position="1498"/>
    </location>
</feature>
<evidence type="ECO:0000256" key="8">
    <source>
        <dbReference type="ARBA" id="ARBA00024433"/>
    </source>
</evidence>
<evidence type="ECO:0000256" key="11">
    <source>
        <dbReference type="SAM" id="Coils"/>
    </source>
</evidence>
<evidence type="ECO:0000256" key="9">
    <source>
        <dbReference type="ARBA" id="ARBA00030843"/>
    </source>
</evidence>
<feature type="compositionally biased region" description="Polar residues" evidence="12">
    <location>
        <begin position="1643"/>
        <end position="1652"/>
    </location>
</feature>
<feature type="compositionally biased region" description="Low complexity" evidence="12">
    <location>
        <begin position="1503"/>
        <end position="1516"/>
    </location>
</feature>
<keyword evidence="7" id="KW-0966">Cell projection</keyword>
<reference evidence="13" key="1">
    <citation type="submission" date="2015-06" db="EMBL/GenBank/DDBJ databases">
        <authorList>
            <person name="Hoefler B.C."/>
            <person name="Straight P.D."/>
        </authorList>
    </citation>
    <scope>NUCLEOTIDE SEQUENCE</scope>
</reference>
<keyword evidence="6" id="KW-0969">Cilium</keyword>
<sequence>MERYYVGRDSGDTGAQLYNSNNNRTEQREITGLTRITKKRLKELCKKDKLYQTPALNDVLYLHYQGIDCIECLEEYTGLKCLWLECNAISEIQGLDNQKHLKCLFLQSNLIKRIENLENCPELDTLNLASNHIRKIENCGFDVLPVLSTLNLSSNYLKDFDGLRDLENCKTLSVLDLSNNRIDDILVVKIFSKMPQLRVLVLQGNPVVSKLPQYRKTLILECKELTYLDSRPVFPKDRACAEAWKIGGYEGERKENERWNRMERKKIRDSVNATIRMRNRHKPLDQQDALFNSSDSDEDSMEVKRHRQAEVDAGINMELGIWEEVVNEDSKSETASSDMNVSSSTSVLSTTDSNANISADSKSLELRSNLDKEETKIMNDSSITKSQVLEITKDGNMGNVLNICTDSLVEKVGITEDDRKEASIAQKRVFIEEVAERDDSNRTNSFDITSGVIERLLDNEILPAVVQTTGNLNGCMSQIQNLSDSDDAGKDEYNATVDAISKITMNDLSTPSPKKRIKLQIEVDECFEMMDTEEEEQIVTEKSLQMEVEGQQQPQDYNSHVKNIYEICSLREDNAFPQAKTAEQLKYEQECEEVNQKLVEDFEELSTHMDEFFVEMKKDKESVEKTQSISFSAQDYEVKVNKKHKTALEEQNAKMDVLCKEPTSENAIAFGDEHIPQVEVPTECQTTLSVGEREIEGSSSSSTDVPPEASGIDKVVPLGSTVLKVEAFDSDVPGDHADTPILVVNNDVTETDNQQEAVVVIPNFDRQPGESISTFEREERELRQLLQKLEDENEQLYKINHAYRQALEKDIREEIKYRDSDSSEQTNTICAEIIQDLLEELALLKQATREHPTKPKSYEFGEIESDEEYSYSDSPKSPEPQVRSIRDVLGSFNELLQEIARKNRADKEREESENREAVQSKYATTEAQKAESLQNLLKSPNLRDFNGDTSELLDQQIAVEKKRENARVRKLVDRVYSQKDKYNDTLEVVDGKLVVVKKDTGEIEDLPESKFNYSDTDDSDYYESANSDTEGGTESTRLWDSKVRREENGVGNFKLPYRPTERIPAMQLIQRANALKEKEDAAREAAEEEENEQFYSLEPTRPTSFHDVDEEFIDKMDFEKAAVEKLNEDCVVECTRSYTELKQIIKQDKEDFSLTEDENNILQRIVERVEQGNVKKTKNAGSFTQEENELMHKMVQRTKEKEKEKQETRRLEGESHGSKVKPTLSKQTIQIMEFNGNSAQTAVSNEENSGNFMNIKQLDAEFPIPRIFRDMLDETDMNKMAHKFHDNEPKPELTVLRSKETNELVNKLQEEQKCGFFRNPLELTRGGIAVEQQCIEEKFHESAVLPITDEPDVEVLDAVDECDELVKEGVLESELEPESKPLAIYQEIDEETFKEKVELMKANPAFNEKRENLRDVAVSVLKFDGSNYEEYGIDQETARGVVAYEKMLNFGVVETEDEFLDAPMGEEEMVKSVTEALQKNELKKEKETKESIAKKEAEDVVNESEVQNQQQPQSNMEEIEDATDFYEAPTKTDNLKEDTDDTVEDNSKNVNLYDLEEMTKENMKKLENLENEITNYLYQFVDHIQSQADYKKLAVDTEFKDGLVEYKDIPQSLGKLGEHISDHNTAYKIQRETAATKLSDAITTHQQQPEPTTKTEELGKPAVNDLQKSRSLANLLKSPILKQFNDDTNESLDAQIQAAQKSDFELLECNLEVIGDDDEVVNEITVNAEITYNS</sequence>
<evidence type="ECO:0000256" key="7">
    <source>
        <dbReference type="ARBA" id="ARBA00023273"/>
    </source>
</evidence>
<gene>
    <name evidence="13" type="primary">dtr_3</name>
    <name evidence="13" type="ORF">c0_g1_i1</name>
</gene>
<dbReference type="Pfam" id="PF14580">
    <property type="entry name" value="LRR_9"/>
    <property type="match status" value="1"/>
</dbReference>
<feature type="compositionally biased region" description="Basic and acidic residues" evidence="12">
    <location>
        <begin position="849"/>
        <end position="859"/>
    </location>
</feature>
<feature type="region of interest" description="Disordered" evidence="12">
    <location>
        <begin position="1482"/>
        <end position="1517"/>
    </location>
</feature>
<feature type="compositionally biased region" description="Acidic residues" evidence="12">
    <location>
        <begin position="861"/>
        <end position="870"/>
    </location>
</feature>
<dbReference type="FunFam" id="3.80.10.10:FF:000166">
    <property type="entry name" value="Dynein assembly factor 1, axonemal"/>
    <property type="match status" value="1"/>
</dbReference>
<feature type="region of interest" description="Disordered" evidence="12">
    <location>
        <begin position="1007"/>
        <end position="1036"/>
    </location>
</feature>
<feature type="region of interest" description="Disordered" evidence="12">
    <location>
        <begin position="330"/>
        <end position="352"/>
    </location>
</feature>
<evidence type="ECO:0000256" key="6">
    <source>
        <dbReference type="ARBA" id="ARBA00023069"/>
    </source>
</evidence>
<dbReference type="PANTHER" id="PTHR45973">
    <property type="entry name" value="PROTEIN PHOSPHATASE 1 REGULATORY SUBUNIT SDS22-RELATED"/>
    <property type="match status" value="1"/>
</dbReference>
<comment type="function">
    <text evidence="1">Cilium-specific protein required for cilia structures.</text>
</comment>
<feature type="region of interest" description="Disordered" evidence="12">
    <location>
        <begin position="1643"/>
        <end position="1664"/>
    </location>
</feature>
<comment type="similarity">
    <text evidence="3">Belongs to the DNAAF1 family.</text>
</comment>
<dbReference type="OrthoDB" id="1904536at2759"/>
<name>A0A0K8UIV8_BACLA</name>
<dbReference type="FunFam" id="3.80.10.10:FF:000331">
    <property type="entry name" value="Dynein assembly factor 1, axonemal homolog"/>
    <property type="match status" value="1"/>
</dbReference>
<dbReference type="GO" id="GO:0005930">
    <property type="term" value="C:axoneme"/>
    <property type="evidence" value="ECO:0007669"/>
    <property type="project" value="TreeGrafter"/>
</dbReference>
<dbReference type="PANTHER" id="PTHR45973:SF9">
    <property type="entry name" value="LEUCINE-RICH REPEAT-CONTAINING PROTEIN 46"/>
    <property type="match status" value="1"/>
</dbReference>
<evidence type="ECO:0000256" key="2">
    <source>
        <dbReference type="ARBA" id="ARBA00004138"/>
    </source>
</evidence>
<feature type="region of interest" description="Disordered" evidence="12">
    <location>
        <begin position="903"/>
        <end position="926"/>
    </location>
</feature>
<protein>
    <recommendedName>
        <fullName evidence="8">Dynein axonemal assembly factor 1 homolog</fullName>
    </recommendedName>
    <alternativeName>
        <fullName evidence="10">Defective transmitter-recycling protein</fullName>
    </alternativeName>
    <alternativeName>
        <fullName evidence="9">Leucine-rich repeat-containing protein 50 homolog</fullName>
    </alternativeName>
</protein>
<dbReference type="InterPro" id="IPR001611">
    <property type="entry name" value="Leu-rich_rpt"/>
</dbReference>
<feature type="region of interest" description="Disordered" evidence="12">
    <location>
        <begin position="849"/>
        <end position="881"/>
    </location>
</feature>